<dbReference type="Proteomes" id="UP000245926">
    <property type="component" value="Chromosome"/>
</dbReference>
<name>A0A2U8W195_9HYPH</name>
<evidence type="ECO:0000313" key="2">
    <source>
        <dbReference type="Proteomes" id="UP000245926"/>
    </source>
</evidence>
<sequence length="72" mass="7889">MPVFDAKNLDSSFEGQALLTALLHPTRAEQARARINGRRRAVRAATMTDPMAIEPRFPVRSDDLAATPVPTT</sequence>
<protein>
    <submittedName>
        <fullName evidence="1">Uncharacterized protein</fullName>
    </submittedName>
</protein>
<dbReference type="OrthoDB" id="7999090at2"/>
<evidence type="ECO:0000313" key="1">
    <source>
        <dbReference type="EMBL" id="AWN39418.1"/>
    </source>
</evidence>
<dbReference type="RefSeq" id="WP_109886977.1">
    <property type="nucleotide sequence ID" value="NZ_CP029550.1"/>
</dbReference>
<proteinExistence type="predicted"/>
<dbReference type="EMBL" id="CP029550">
    <property type="protein sequence ID" value="AWN39418.1"/>
    <property type="molecule type" value="Genomic_DNA"/>
</dbReference>
<organism evidence="1 2">
    <name type="scientific">Methylobacterium durans</name>
    <dbReference type="NCBI Taxonomy" id="2202825"/>
    <lineage>
        <taxon>Bacteria</taxon>
        <taxon>Pseudomonadati</taxon>
        <taxon>Pseudomonadota</taxon>
        <taxon>Alphaproteobacteria</taxon>
        <taxon>Hyphomicrobiales</taxon>
        <taxon>Methylobacteriaceae</taxon>
        <taxon>Methylobacterium</taxon>
    </lineage>
</organism>
<dbReference type="AlphaFoldDB" id="A0A2U8W195"/>
<keyword evidence="2" id="KW-1185">Reference proteome</keyword>
<reference evidence="2" key="1">
    <citation type="submission" date="2018-05" db="EMBL/GenBank/DDBJ databases">
        <title>Complete Genome Sequence of Methylobacterium sp. 17SD2-17.</title>
        <authorList>
            <person name="Srinivasan S."/>
        </authorList>
    </citation>
    <scope>NUCLEOTIDE SEQUENCE [LARGE SCALE GENOMIC DNA]</scope>
    <source>
        <strain evidence="2">17SD2-17</strain>
    </source>
</reference>
<gene>
    <name evidence="1" type="ORF">DK389_01210</name>
</gene>
<dbReference type="KEGG" id="mets:DK389_01210"/>
<accession>A0A2U8W195</accession>